<dbReference type="PROSITE" id="PS50125">
    <property type="entry name" value="GUANYLATE_CYCLASE_2"/>
    <property type="match status" value="1"/>
</dbReference>
<evidence type="ECO:0000313" key="2">
    <source>
        <dbReference type="EMBL" id="GAG81621.1"/>
    </source>
</evidence>
<dbReference type="InterPro" id="IPR050697">
    <property type="entry name" value="Adenylyl/Guanylyl_Cyclase_3/4"/>
</dbReference>
<feature type="non-terminal residue" evidence="2">
    <location>
        <position position="1"/>
    </location>
</feature>
<dbReference type="InterPro" id="IPR001054">
    <property type="entry name" value="A/G_cyclase"/>
</dbReference>
<comment type="caution">
    <text evidence="2">The sequence shown here is derived from an EMBL/GenBank/DDBJ whole genome shotgun (WGS) entry which is preliminary data.</text>
</comment>
<dbReference type="Pfam" id="PF00211">
    <property type="entry name" value="Guanylate_cyc"/>
    <property type="match status" value="1"/>
</dbReference>
<feature type="domain" description="Guanylate cyclase" evidence="1">
    <location>
        <begin position="1"/>
        <end position="32"/>
    </location>
</feature>
<organism evidence="2">
    <name type="scientific">marine sediment metagenome</name>
    <dbReference type="NCBI Taxonomy" id="412755"/>
    <lineage>
        <taxon>unclassified sequences</taxon>
        <taxon>metagenomes</taxon>
        <taxon>ecological metagenomes</taxon>
    </lineage>
</organism>
<dbReference type="CDD" id="cd07302">
    <property type="entry name" value="CHD"/>
    <property type="match status" value="1"/>
</dbReference>
<evidence type="ECO:0000259" key="1">
    <source>
        <dbReference type="PROSITE" id="PS50125"/>
    </source>
</evidence>
<protein>
    <recommendedName>
        <fullName evidence="1">Guanylate cyclase domain-containing protein</fullName>
    </recommendedName>
</protein>
<dbReference type="GO" id="GO:0035556">
    <property type="term" value="P:intracellular signal transduction"/>
    <property type="evidence" value="ECO:0007669"/>
    <property type="project" value="InterPro"/>
</dbReference>
<dbReference type="GO" id="GO:0009190">
    <property type="term" value="P:cyclic nucleotide biosynthetic process"/>
    <property type="evidence" value="ECO:0007669"/>
    <property type="project" value="InterPro"/>
</dbReference>
<accession>X1CBD5</accession>
<dbReference type="EMBL" id="BART01017758">
    <property type="protein sequence ID" value="GAG81621.1"/>
    <property type="molecule type" value="Genomic_DNA"/>
</dbReference>
<dbReference type="PANTHER" id="PTHR43081">
    <property type="entry name" value="ADENYLATE CYCLASE, TERMINAL-DIFFERENTIATION SPECIFIC-RELATED"/>
    <property type="match status" value="1"/>
</dbReference>
<dbReference type="PANTHER" id="PTHR43081:SF1">
    <property type="entry name" value="ADENYLATE CYCLASE, TERMINAL-DIFFERENTIATION SPECIFIC"/>
    <property type="match status" value="1"/>
</dbReference>
<dbReference type="SUPFAM" id="SSF55073">
    <property type="entry name" value="Nucleotide cyclase"/>
    <property type="match status" value="1"/>
</dbReference>
<dbReference type="Gene3D" id="3.30.70.1230">
    <property type="entry name" value="Nucleotide cyclase"/>
    <property type="match status" value="1"/>
</dbReference>
<gene>
    <name evidence="2" type="ORF">S01H4_33697</name>
</gene>
<name>X1CBD5_9ZZZZ</name>
<dbReference type="AlphaFoldDB" id="X1CBD5"/>
<sequence>NTGKAVAGNMGSEDRLEYSVIGDAVNIAARLASVTLGGKVWIGANTFEQVKDYVTAKPLEALTVKGKREPIKAYEIIDFQSEKV</sequence>
<proteinExistence type="predicted"/>
<reference evidence="2" key="1">
    <citation type="journal article" date="2014" name="Front. Microbiol.">
        <title>High frequency of phylogenetically diverse reductive dehalogenase-homologous genes in deep subseafloor sedimentary metagenomes.</title>
        <authorList>
            <person name="Kawai M."/>
            <person name="Futagami T."/>
            <person name="Toyoda A."/>
            <person name="Takaki Y."/>
            <person name="Nishi S."/>
            <person name="Hori S."/>
            <person name="Arai W."/>
            <person name="Tsubouchi T."/>
            <person name="Morono Y."/>
            <person name="Uchiyama I."/>
            <person name="Ito T."/>
            <person name="Fujiyama A."/>
            <person name="Inagaki F."/>
            <person name="Takami H."/>
        </authorList>
    </citation>
    <scope>NUCLEOTIDE SEQUENCE</scope>
    <source>
        <strain evidence="2">Expedition CK06-06</strain>
    </source>
</reference>
<dbReference type="InterPro" id="IPR029787">
    <property type="entry name" value="Nucleotide_cyclase"/>
</dbReference>